<feature type="region of interest" description="Disordered" evidence="1">
    <location>
        <begin position="144"/>
        <end position="176"/>
    </location>
</feature>
<comment type="caution">
    <text evidence="2">The sequence shown here is derived from an EMBL/GenBank/DDBJ whole genome shotgun (WGS) entry which is preliminary data.</text>
</comment>
<sequence length="176" mass="20019">MEASDTIQVRCPEGTVLTEVNTETLESVLAVATHKHYPSEHHADGSCSLRVDRSWVLSQLRGPDKIPNSKLKQDNKTKKLEVQRTLPTRVDQKSEVPDPEEIVQMTKRMENLMHMYLDPNRGPKSARLERMQALLNEWTKNIEECANTSEVTDPKSPYRNSEPEDGVRGKNGKPDE</sequence>
<dbReference type="EMBL" id="CAJMWZ010000885">
    <property type="protein sequence ID" value="CAE6427542.1"/>
    <property type="molecule type" value="Genomic_DNA"/>
</dbReference>
<proteinExistence type="predicted"/>
<dbReference type="Proteomes" id="UP000663850">
    <property type="component" value="Unassembled WGS sequence"/>
</dbReference>
<reference evidence="2" key="1">
    <citation type="submission" date="2021-01" db="EMBL/GenBank/DDBJ databases">
        <authorList>
            <person name="Kaushik A."/>
        </authorList>
    </citation>
    <scope>NUCLEOTIDE SEQUENCE</scope>
    <source>
        <strain evidence="2">Type strain: AG8-Rh-89/</strain>
    </source>
</reference>
<gene>
    <name evidence="2" type="ORF">RDB_LOCUS16412</name>
</gene>
<feature type="compositionally biased region" description="Basic and acidic residues" evidence="1">
    <location>
        <begin position="71"/>
        <end position="82"/>
    </location>
</feature>
<evidence type="ECO:0000256" key="1">
    <source>
        <dbReference type="SAM" id="MobiDB-lite"/>
    </source>
</evidence>
<evidence type="ECO:0000313" key="2">
    <source>
        <dbReference type="EMBL" id="CAE6427542.1"/>
    </source>
</evidence>
<accession>A0A8H2XM31</accession>
<feature type="compositionally biased region" description="Basic and acidic residues" evidence="1">
    <location>
        <begin position="161"/>
        <end position="176"/>
    </location>
</feature>
<feature type="region of interest" description="Disordered" evidence="1">
    <location>
        <begin position="66"/>
        <end position="98"/>
    </location>
</feature>
<evidence type="ECO:0000313" key="3">
    <source>
        <dbReference type="Proteomes" id="UP000663850"/>
    </source>
</evidence>
<dbReference type="AlphaFoldDB" id="A0A8H2XM31"/>
<protein>
    <submittedName>
        <fullName evidence="2">Uncharacterized protein</fullName>
    </submittedName>
</protein>
<organism evidence="2 3">
    <name type="scientific">Rhizoctonia solani</name>
    <dbReference type="NCBI Taxonomy" id="456999"/>
    <lineage>
        <taxon>Eukaryota</taxon>
        <taxon>Fungi</taxon>
        <taxon>Dikarya</taxon>
        <taxon>Basidiomycota</taxon>
        <taxon>Agaricomycotina</taxon>
        <taxon>Agaricomycetes</taxon>
        <taxon>Cantharellales</taxon>
        <taxon>Ceratobasidiaceae</taxon>
        <taxon>Rhizoctonia</taxon>
    </lineage>
</organism>
<name>A0A8H2XM31_9AGAM</name>